<feature type="compositionally biased region" description="Polar residues" evidence="3">
    <location>
        <begin position="739"/>
        <end position="748"/>
    </location>
</feature>
<protein>
    <recommendedName>
        <fullName evidence="5">AB hydrolase-1 domain-containing protein</fullName>
    </recommendedName>
</protein>
<reference evidence="6 7" key="1">
    <citation type="journal article" date="2024" name="Nat. Commun.">
        <title>Phylogenomics reveals the evolutionary origins of lichenization in chlorophyte algae.</title>
        <authorList>
            <person name="Puginier C."/>
            <person name="Libourel C."/>
            <person name="Otte J."/>
            <person name="Skaloud P."/>
            <person name="Haon M."/>
            <person name="Grisel S."/>
            <person name="Petersen M."/>
            <person name="Berrin J.G."/>
            <person name="Delaux P.M."/>
            <person name="Dal Grande F."/>
            <person name="Keller J."/>
        </authorList>
    </citation>
    <scope>NUCLEOTIDE SEQUENCE [LARGE SCALE GENOMIC DNA]</scope>
    <source>
        <strain evidence="6 7">SAG 2523</strain>
    </source>
</reference>
<keyword evidence="2" id="KW-0378">Hydrolase</keyword>
<feature type="compositionally biased region" description="Low complexity" evidence="3">
    <location>
        <begin position="1139"/>
        <end position="1159"/>
    </location>
</feature>
<feature type="domain" description="AB hydrolase-1" evidence="5">
    <location>
        <begin position="54"/>
        <end position="153"/>
    </location>
</feature>
<evidence type="ECO:0000256" key="2">
    <source>
        <dbReference type="ARBA" id="ARBA00022801"/>
    </source>
</evidence>
<gene>
    <name evidence="6" type="ORF">WJX84_007146</name>
</gene>
<organism evidence="6 7">
    <name type="scientific">Apatococcus fuscideae</name>
    <dbReference type="NCBI Taxonomy" id="2026836"/>
    <lineage>
        <taxon>Eukaryota</taxon>
        <taxon>Viridiplantae</taxon>
        <taxon>Chlorophyta</taxon>
        <taxon>core chlorophytes</taxon>
        <taxon>Trebouxiophyceae</taxon>
        <taxon>Chlorellales</taxon>
        <taxon>Chlorellaceae</taxon>
        <taxon>Apatococcus</taxon>
    </lineage>
</organism>
<accession>A0AAW1T9L6</accession>
<feature type="compositionally biased region" description="Polar residues" evidence="3">
    <location>
        <begin position="1325"/>
        <end position="1348"/>
    </location>
</feature>
<feature type="compositionally biased region" description="Basic and acidic residues" evidence="3">
    <location>
        <begin position="839"/>
        <end position="851"/>
    </location>
</feature>
<dbReference type="InterPro" id="IPR051601">
    <property type="entry name" value="Serine_prot/Carboxylest_S33"/>
</dbReference>
<feature type="region of interest" description="Disordered" evidence="3">
    <location>
        <begin position="417"/>
        <end position="444"/>
    </location>
</feature>
<dbReference type="Gene3D" id="3.40.50.1820">
    <property type="entry name" value="alpha/beta hydrolase"/>
    <property type="match status" value="1"/>
</dbReference>
<feature type="region of interest" description="Disordered" evidence="3">
    <location>
        <begin position="569"/>
        <end position="698"/>
    </location>
</feature>
<feature type="compositionally biased region" description="Low complexity" evidence="3">
    <location>
        <begin position="1216"/>
        <end position="1231"/>
    </location>
</feature>
<keyword evidence="4" id="KW-0812">Transmembrane</keyword>
<feature type="compositionally biased region" description="Polar residues" evidence="3">
    <location>
        <begin position="1015"/>
        <end position="1031"/>
    </location>
</feature>
<feature type="region of interest" description="Disordered" evidence="3">
    <location>
        <begin position="729"/>
        <end position="910"/>
    </location>
</feature>
<feature type="transmembrane region" description="Helical" evidence="4">
    <location>
        <begin position="514"/>
        <end position="532"/>
    </location>
</feature>
<evidence type="ECO:0000256" key="4">
    <source>
        <dbReference type="SAM" id="Phobius"/>
    </source>
</evidence>
<feature type="compositionally biased region" description="Low complexity" evidence="3">
    <location>
        <begin position="1057"/>
        <end position="1069"/>
    </location>
</feature>
<feature type="region of interest" description="Disordered" evidence="3">
    <location>
        <begin position="1193"/>
        <end position="1363"/>
    </location>
</feature>
<evidence type="ECO:0000256" key="1">
    <source>
        <dbReference type="ARBA" id="ARBA00010088"/>
    </source>
</evidence>
<sequence length="1363" mass="144719">MQSLRALSRARNFLRQVPVNSSNDLAHDRFSYATLAYEEITSPHAHPDEDQLQTICIIHGLLGLGRNWRTFAKRLAEQAAELTSRPWRVLLVDQRNHGKSGHLPGFDPPHTLGASAADIAHLLQDVLGERPLHAMLGHSLGGKVALSYLQRAEQLQESQTPMLLPRQVWVLDSMVGRAKLGAEEPTDVQQVIQEVARIPLPVPSRAWLYKHLDSHGFSQGLQLWLGSSLINSEGGGLEWTFNIHGAIDMYDDYQVQEFWDIVASPPHGTDLHIVRAANSDRWSERAIARLKEEMESGHGATSVHPLQFLPSYSCGGGLSEAQLVTRRDTCTAQELAELQAEPAFQAWKASHKRTERRRTIAKAFRQLPAVTVLLLILASGVVTVWLTSYQLPSFEGLKPKGLSSLRSSVAELYKTTGDTVPAEPADSARQGIHRQPASSLGTPAEHSSLKALQDSATALQAAAAQLSQGWAALKGRYISGLGRLRSLDVVASASHGWAAVKESAARIPLPLHSLWTAIAIAAAAACIIYFWGGIQRGNGSGPGHTHGKARQIRSQQHSDFSAEILMEPLAPPTPKQQDSDGAITPRSSTKSPPAEYLPKSRGPAGNGSLQHASASPVRPAPARLSRRENGHHAPPASDEAPAASAAQCPTGTSAHSLPGRQNRPHQFGSPAPTPPANAEPIQTSDSSTDDDSNHGHPALLPLTEMIAELPINLPPIATPLPRVSIDRQARPAPVKPSANKGSQADGPTQQPPSPSGLEPSQVPTPFSAGKPGLAPRGEQRAQQSLSPGFAQHLLHPLDLNQAYSQPIRAAAPSTGTASSHAAGTPPSGADLAGPSGISTEDRQHLQSEGKHQSPFAQEMGLSTIQADQSGPAIGAEGQSPLAPNPKRDAAERRKKLQRAGSSSCWASTESGPIDQAAYDASAQSNLNPTIFAAWKGSPPLIAKGMEDMSKSERKAKKHKRSKQVVKPDDVLPGQSWRDENDASFGPSMSLSPLRLRGPIAKHNYLEVPEHESGLSLASATSAQNESPSSDHSPAAPAAAAAAAHQHRSSTNQVAQESAAGASGAMSARSIEAVRDPQSSNQGAGPAKDLLRSLEEAAEAESFPDDPNQATSGTLHAIDENSSVSTASPEDFRSLSSAVSESNDSLLGSVSSSGALSSPGQWTEAPVREGAMKSHLDAVRLQLNLAATSSQMYKHFREMEGQPARLRRARAPPTSPPQRSSLTPSKRPASPAMSPPPSGPPTPDPFCESPPPSAMLHSSRAFPDIVPAASSPRADGHRGRQNSPRLGTGSSFWGHSRGSRRRSEPQSTPRRRMSPSWADGPPASAPSKSVRFSDSPPSTLSNSGASSPQLLDMMDSTWTGTPGL</sequence>
<evidence type="ECO:0000256" key="3">
    <source>
        <dbReference type="SAM" id="MobiDB-lite"/>
    </source>
</evidence>
<evidence type="ECO:0000313" key="6">
    <source>
        <dbReference type="EMBL" id="KAK9865509.1"/>
    </source>
</evidence>
<dbReference type="EMBL" id="JALJOV010000242">
    <property type="protein sequence ID" value="KAK9865509.1"/>
    <property type="molecule type" value="Genomic_DNA"/>
</dbReference>
<feature type="compositionally biased region" description="Low complexity" evidence="3">
    <location>
        <begin position="633"/>
        <end position="646"/>
    </location>
</feature>
<comment type="caution">
    <text evidence="6">The sequence shown here is derived from an EMBL/GenBank/DDBJ whole genome shotgun (WGS) entry which is preliminary data.</text>
</comment>
<feature type="compositionally biased region" description="Basic residues" evidence="3">
    <location>
        <begin position="953"/>
        <end position="963"/>
    </location>
</feature>
<keyword evidence="4" id="KW-0472">Membrane</keyword>
<dbReference type="GO" id="GO:0016787">
    <property type="term" value="F:hydrolase activity"/>
    <property type="evidence" value="ECO:0007669"/>
    <property type="project" value="UniProtKB-KW"/>
</dbReference>
<dbReference type="PANTHER" id="PTHR43248">
    <property type="entry name" value="2-SUCCINYL-6-HYDROXY-2,4-CYCLOHEXADIENE-1-CARBOXYLATE SYNTHASE"/>
    <property type="match status" value="1"/>
</dbReference>
<feature type="compositionally biased region" description="Low complexity" evidence="3">
    <location>
        <begin position="612"/>
        <end position="623"/>
    </location>
</feature>
<comment type="similarity">
    <text evidence="1">Belongs to the peptidase S33 family.</text>
</comment>
<feature type="compositionally biased region" description="Pro residues" evidence="3">
    <location>
        <begin position="1232"/>
        <end position="1252"/>
    </location>
</feature>
<keyword evidence="7" id="KW-1185">Reference proteome</keyword>
<dbReference type="Proteomes" id="UP001485043">
    <property type="component" value="Unassembled WGS sequence"/>
</dbReference>
<feature type="compositionally biased region" description="Low complexity" evidence="3">
    <location>
        <begin position="1033"/>
        <end position="1043"/>
    </location>
</feature>
<evidence type="ECO:0000313" key="7">
    <source>
        <dbReference type="Proteomes" id="UP001485043"/>
    </source>
</evidence>
<dbReference type="PANTHER" id="PTHR43248:SF3">
    <property type="entry name" value="AB HYDROLASE-1 DOMAIN-CONTAINING PROTEIN"/>
    <property type="match status" value="1"/>
</dbReference>
<name>A0AAW1T9L6_9CHLO</name>
<feature type="transmembrane region" description="Helical" evidence="4">
    <location>
        <begin position="367"/>
        <end position="388"/>
    </location>
</feature>
<feature type="compositionally biased region" description="Polar residues" evidence="3">
    <location>
        <begin position="1280"/>
        <end position="1292"/>
    </location>
</feature>
<feature type="region of interest" description="Disordered" evidence="3">
    <location>
        <begin position="942"/>
        <end position="1168"/>
    </location>
</feature>
<keyword evidence="4" id="KW-1133">Transmembrane helix</keyword>
<dbReference type="SUPFAM" id="SSF53474">
    <property type="entry name" value="alpha/beta-Hydrolases"/>
    <property type="match status" value="1"/>
</dbReference>
<dbReference type="InterPro" id="IPR000073">
    <property type="entry name" value="AB_hydrolase_1"/>
</dbReference>
<proteinExistence type="inferred from homology"/>
<feature type="compositionally biased region" description="Polar residues" evidence="3">
    <location>
        <begin position="1107"/>
        <end position="1138"/>
    </location>
</feature>
<feature type="compositionally biased region" description="Basic and acidic residues" evidence="3">
    <location>
        <begin position="1003"/>
        <end position="1012"/>
    </location>
</feature>
<evidence type="ECO:0000259" key="5">
    <source>
        <dbReference type="Pfam" id="PF00561"/>
    </source>
</evidence>
<dbReference type="InterPro" id="IPR029058">
    <property type="entry name" value="AB_hydrolase_fold"/>
</dbReference>
<feature type="compositionally biased region" description="Polar residues" evidence="3">
    <location>
        <begin position="899"/>
        <end position="910"/>
    </location>
</feature>
<dbReference type="Pfam" id="PF00561">
    <property type="entry name" value="Abhydrolase_1"/>
    <property type="match status" value="1"/>
</dbReference>